<accession>A0A4E9FLX6</accession>
<name>A0A4E9FLX6_BRUMA</name>
<dbReference type="KEGG" id="bmy:BM_BM9444"/>
<gene>
    <name evidence="1" type="primary">Bm9444</name>
    <name evidence="1" type="ORF">BM_BM9444</name>
</gene>
<reference evidence="3" key="3">
    <citation type="submission" date="2022-04" db="UniProtKB">
        <authorList>
            <consortium name="WormBaseParasite"/>
        </authorList>
    </citation>
    <scope>IDENTIFICATION</scope>
</reference>
<accession>A0A8L7TKU8</accession>
<organism evidence="1">
    <name type="scientific">Brugia malayi</name>
    <name type="common">Filarial nematode worm</name>
    <dbReference type="NCBI Taxonomy" id="6279"/>
    <lineage>
        <taxon>Eukaryota</taxon>
        <taxon>Metazoa</taxon>
        <taxon>Ecdysozoa</taxon>
        <taxon>Nematoda</taxon>
        <taxon>Chromadorea</taxon>
        <taxon>Rhabditida</taxon>
        <taxon>Spirurina</taxon>
        <taxon>Spiruromorpha</taxon>
        <taxon>Filarioidea</taxon>
        <taxon>Onchocercidae</taxon>
        <taxon>Brugia</taxon>
    </lineage>
</organism>
<evidence type="ECO:0000313" key="3">
    <source>
        <dbReference type="WBParaSite" id="Bm9444.1"/>
    </source>
</evidence>
<reference evidence="2" key="1">
    <citation type="journal article" date="2007" name="Science">
        <title>Draft genome of the filarial nematode parasite Brugia malayi.</title>
        <authorList>
            <person name="Ghedin E."/>
            <person name="Wang S."/>
            <person name="Spiro D."/>
            <person name="Caler E."/>
            <person name="Zhao Q."/>
            <person name="Crabtree J."/>
            <person name="Allen J.E."/>
            <person name="Delcher A.L."/>
            <person name="Guiliano D.B."/>
            <person name="Miranda-Saavedra D."/>
            <person name="Angiuoli S.V."/>
            <person name="Creasy T."/>
            <person name="Amedeo P."/>
            <person name="Haas B."/>
            <person name="El-Sayed N.M."/>
            <person name="Wortman J.R."/>
            <person name="Feldblyum T."/>
            <person name="Tallon L."/>
            <person name="Schatz M."/>
            <person name="Shumway M."/>
            <person name="Koo H."/>
            <person name="Salzberg S.L."/>
            <person name="Schobel S."/>
            <person name="Pertea M."/>
            <person name="Pop M."/>
            <person name="White O."/>
            <person name="Barton G.J."/>
            <person name="Carlow C.K."/>
            <person name="Crawford M.J."/>
            <person name="Daub J."/>
            <person name="Dimmic M.W."/>
            <person name="Estes C.F."/>
            <person name="Foster J.M."/>
            <person name="Ganatra M."/>
            <person name="Gregory W.F."/>
            <person name="Johnson N.M."/>
            <person name="Jin J."/>
            <person name="Komuniecki R."/>
            <person name="Korf I."/>
            <person name="Kumar S."/>
            <person name="Laney S."/>
            <person name="Li B.W."/>
            <person name="Li W."/>
            <person name="Lindblom T.H."/>
            <person name="Lustigman S."/>
            <person name="Ma D."/>
            <person name="Maina C.V."/>
            <person name="Martin D.M."/>
            <person name="McCarter J.P."/>
            <person name="McReynolds L."/>
            <person name="Mitreva M."/>
            <person name="Nutman T.B."/>
            <person name="Parkinson J."/>
            <person name="Peregrin-Alvarez J.M."/>
            <person name="Poole C."/>
            <person name="Ren Q."/>
            <person name="Saunders L."/>
            <person name="Sluder A.E."/>
            <person name="Smith K."/>
            <person name="Stanke M."/>
            <person name="Unnasch T.R."/>
            <person name="Ware J."/>
            <person name="Wei A.D."/>
            <person name="Weil G."/>
            <person name="Williams D.J."/>
            <person name="Zhang Y."/>
            <person name="Williams S.A."/>
            <person name="Fraser-Liggett C."/>
            <person name="Slatko B."/>
            <person name="Blaxter M.L."/>
            <person name="Scott A.L."/>
        </authorList>
    </citation>
    <scope>NUCLEOTIDE SEQUENCE</scope>
    <source>
        <strain evidence="2">FR3</strain>
    </source>
</reference>
<sequence length="199" mass="22920">MSDKLMKNKLRSISSSAIKWKLGKKNQCHHWLMMMAIWKRRWMSEPFLNEEVISVAPPATVSDRREETVREIELRSRTIRVPMLEQDRNNEVPAGPVAFQVPSMEALPAHYRRALAAPEIDPYTVTRKVDGSTANDFCQKCDHFVKMPHAASTEVIEAVMEFHSMEWRTVIFTHNRWQKSSNAVSAVSTSLSLRNLIRA</sequence>
<dbReference type="AlphaFoldDB" id="A0A4E9FLX6"/>
<proteinExistence type="predicted"/>
<dbReference type="CTD" id="6098595"/>
<dbReference type="RefSeq" id="XP_042935979.1">
    <property type="nucleotide sequence ID" value="XM_043080045.1"/>
</dbReference>
<dbReference type="OrthoDB" id="10646479at2759"/>
<dbReference type="GeneID" id="6098595"/>
<evidence type="ECO:0000313" key="2">
    <source>
        <dbReference type="Proteomes" id="UP000006672"/>
    </source>
</evidence>
<reference evidence="1" key="2">
    <citation type="submission" date="2019-04" db="EMBL/GenBank/DDBJ databases">
        <authorList>
            <person name="Howe K."/>
            <person name="Paulini M."/>
            <person name="Williams G."/>
        </authorList>
    </citation>
    <scope>NUCLEOTIDE SEQUENCE [LARGE SCALE GENOMIC DNA]</scope>
    <source>
        <strain evidence="1">FR3</strain>
    </source>
</reference>
<dbReference type="WBParaSite" id="Bm9444.1">
    <property type="protein sequence ID" value="Bm9444.1"/>
    <property type="gene ID" value="WBGene00229705"/>
</dbReference>
<protein>
    <submittedName>
        <fullName evidence="1 3">Uncharacterized protein</fullName>
    </submittedName>
</protein>
<dbReference type="EMBL" id="CAAKNF010000194">
    <property type="protein sequence ID" value="VIO95880.1"/>
    <property type="molecule type" value="Genomic_DNA"/>
</dbReference>
<keyword evidence="2" id="KW-1185">Reference proteome</keyword>
<dbReference type="Proteomes" id="UP000006672">
    <property type="component" value="Unassembled WGS sequence"/>
</dbReference>
<evidence type="ECO:0000313" key="1">
    <source>
        <dbReference type="EMBL" id="VIO95880.1"/>
    </source>
</evidence>